<organism evidence="1 2">
    <name type="scientific">Flavobacterium beibuense F44-8</name>
    <dbReference type="NCBI Taxonomy" id="1406840"/>
    <lineage>
        <taxon>Bacteria</taxon>
        <taxon>Pseudomonadati</taxon>
        <taxon>Bacteroidota</taxon>
        <taxon>Flavobacteriia</taxon>
        <taxon>Flavobacteriales</taxon>
        <taxon>Flavobacteriaceae</taxon>
        <taxon>Flavobacterium</taxon>
    </lineage>
</organism>
<accession>A0A0A2LU93</accession>
<proteinExistence type="predicted"/>
<name>A0A0A2LU93_9FLAO</name>
<reference evidence="1 2" key="1">
    <citation type="submission" date="2013-09" db="EMBL/GenBank/DDBJ databases">
        <authorList>
            <person name="Zeng Z."/>
            <person name="Chen C."/>
        </authorList>
    </citation>
    <scope>NUCLEOTIDE SEQUENCE [LARGE SCALE GENOMIC DNA]</scope>
    <source>
        <strain evidence="1 2">F44-8</strain>
    </source>
</reference>
<dbReference type="Proteomes" id="UP000030129">
    <property type="component" value="Unassembled WGS sequence"/>
</dbReference>
<keyword evidence="2" id="KW-1185">Reference proteome</keyword>
<dbReference type="STRING" id="1406840.Q763_12655"/>
<evidence type="ECO:0000313" key="2">
    <source>
        <dbReference type="Proteomes" id="UP000030129"/>
    </source>
</evidence>
<sequence>MFSSEKPIYIIIQVAISSGSYGKWTVVKKHLQVKSTARGGNQEAPHNRNNFPNSIMKQTLIVIINLLQTSLFLFF</sequence>
<evidence type="ECO:0000313" key="1">
    <source>
        <dbReference type="EMBL" id="KGO79695.1"/>
    </source>
</evidence>
<protein>
    <submittedName>
        <fullName evidence="1">Uncharacterized protein</fullName>
    </submittedName>
</protein>
<comment type="caution">
    <text evidence="1">The sequence shown here is derived from an EMBL/GenBank/DDBJ whole genome shotgun (WGS) entry which is preliminary data.</text>
</comment>
<dbReference type="AlphaFoldDB" id="A0A0A2LU93"/>
<dbReference type="EMBL" id="JRLV01000015">
    <property type="protein sequence ID" value="KGO79695.1"/>
    <property type="molecule type" value="Genomic_DNA"/>
</dbReference>
<gene>
    <name evidence="1" type="ORF">Q763_12655</name>
</gene>